<evidence type="ECO:0000259" key="8">
    <source>
        <dbReference type="PROSITE" id="PS50893"/>
    </source>
</evidence>
<organism evidence="10 11">
    <name type="scientific">Luteolibacter arcticus</name>
    <dbReference type="NCBI Taxonomy" id="1581411"/>
    <lineage>
        <taxon>Bacteria</taxon>
        <taxon>Pseudomonadati</taxon>
        <taxon>Verrucomicrobiota</taxon>
        <taxon>Verrucomicrobiia</taxon>
        <taxon>Verrucomicrobiales</taxon>
        <taxon>Verrucomicrobiaceae</taxon>
        <taxon>Luteolibacter</taxon>
    </lineage>
</organism>
<dbReference type="PROSITE" id="PS50893">
    <property type="entry name" value="ABC_TRANSPORTER_2"/>
    <property type="match status" value="1"/>
</dbReference>
<dbReference type="InterPro" id="IPR039421">
    <property type="entry name" value="Type_1_exporter"/>
</dbReference>
<dbReference type="Proteomes" id="UP001320876">
    <property type="component" value="Unassembled WGS sequence"/>
</dbReference>
<evidence type="ECO:0000256" key="4">
    <source>
        <dbReference type="ARBA" id="ARBA00022840"/>
    </source>
</evidence>
<evidence type="ECO:0000256" key="6">
    <source>
        <dbReference type="ARBA" id="ARBA00023136"/>
    </source>
</evidence>
<dbReference type="Gene3D" id="3.40.50.300">
    <property type="entry name" value="P-loop containing nucleotide triphosphate hydrolases"/>
    <property type="match status" value="1"/>
</dbReference>
<dbReference type="PROSITE" id="PS50929">
    <property type="entry name" value="ABC_TM1F"/>
    <property type="match status" value="1"/>
</dbReference>
<dbReference type="PROSITE" id="PS00211">
    <property type="entry name" value="ABC_TRANSPORTER_1"/>
    <property type="match status" value="1"/>
</dbReference>
<protein>
    <submittedName>
        <fullName evidence="10">ABC transporter ATP-binding protein/permease</fullName>
    </submittedName>
</protein>
<dbReference type="InterPro" id="IPR036640">
    <property type="entry name" value="ABC1_TM_sf"/>
</dbReference>
<dbReference type="Pfam" id="PF00664">
    <property type="entry name" value="ABC_membrane"/>
    <property type="match status" value="1"/>
</dbReference>
<evidence type="ECO:0000259" key="9">
    <source>
        <dbReference type="PROSITE" id="PS50929"/>
    </source>
</evidence>
<reference evidence="10 11" key="1">
    <citation type="submission" date="2022-10" db="EMBL/GenBank/DDBJ databases">
        <title>Luteolibacter arcticus strain CCTCC AB 2014275, whole genome shotgun sequencing project.</title>
        <authorList>
            <person name="Zhao G."/>
            <person name="Shen L."/>
        </authorList>
    </citation>
    <scope>NUCLEOTIDE SEQUENCE [LARGE SCALE GENOMIC DNA]</scope>
    <source>
        <strain evidence="10 11">CCTCC AB 2014275</strain>
    </source>
</reference>
<dbReference type="PANTHER" id="PTHR43394">
    <property type="entry name" value="ATP-DEPENDENT PERMEASE MDL1, MITOCHONDRIAL"/>
    <property type="match status" value="1"/>
</dbReference>
<evidence type="ECO:0000256" key="7">
    <source>
        <dbReference type="SAM" id="Phobius"/>
    </source>
</evidence>
<dbReference type="PANTHER" id="PTHR43394:SF1">
    <property type="entry name" value="ATP-BINDING CASSETTE SUB-FAMILY B MEMBER 10, MITOCHONDRIAL"/>
    <property type="match status" value="1"/>
</dbReference>
<evidence type="ECO:0000256" key="2">
    <source>
        <dbReference type="ARBA" id="ARBA00022692"/>
    </source>
</evidence>
<gene>
    <name evidence="10" type="ORF">OKA05_21475</name>
</gene>
<keyword evidence="6 7" id="KW-0472">Membrane</keyword>
<sequence length="572" mass="63638">MSVLLRVFKLALAYPWRALISLLMAVVCTVLVLVLPTVTKVLVDEVMDKGRRDLLFQTGAFGIGAIFLRQVLFTLRTYGNNAMEQRLIHDLRTALYNKLQRLPIKWFDTNSSGEIMSRVASDVPTTDRVIVETIDQAIPAVLQFAIMAGWMFYNSWQLTLVTLAPLPIIGLITTIYSRRAEPRWRESSEASADLNALLHDNLAGIRQIKAYTVEPEALNRFDAASRRVGEKHMRVMKGQAIVWPGVSLLAESGIILMLGCGALWFLDGSVSKGTVMAFLMAWPFLFDPISRINNLTQIFLGGKVAAKRVFDILDLPDEMNLTEGERPAKFAGRVEFRNAGFSYDTDSTAVQGISLIAEPGMTVALVGPTGAGKSTVLNLLTRFYETDRGKILLDGHEIESLSKEWLRDHTGYVTQESFLFNSSLRENLLLAKPDATDDEIWFALENANAARFVRELPEQLDTVAGERGVRFSGGEKQRLSIARALLKNPPLLLLDEATSALDNETERLVQQALETLRADRTSFVIAHRLSTVRKADLICVLQDGALVEKGRHDELLAQGGLYARLCEASIRE</sequence>
<feature type="transmembrane region" description="Helical" evidence="7">
    <location>
        <begin position="241"/>
        <end position="266"/>
    </location>
</feature>
<dbReference type="EMBL" id="JAPDDT010000012">
    <property type="protein sequence ID" value="MCW1925145.1"/>
    <property type="molecule type" value="Genomic_DNA"/>
</dbReference>
<dbReference type="InterPro" id="IPR027417">
    <property type="entry name" value="P-loop_NTPase"/>
</dbReference>
<keyword evidence="2 7" id="KW-0812">Transmembrane</keyword>
<dbReference type="CDD" id="cd18778">
    <property type="entry name" value="ABC_6TM_exporter_like"/>
    <property type="match status" value="1"/>
</dbReference>
<dbReference type="GO" id="GO:0005524">
    <property type="term" value="F:ATP binding"/>
    <property type="evidence" value="ECO:0007669"/>
    <property type="project" value="UniProtKB-KW"/>
</dbReference>
<feature type="transmembrane region" description="Helical" evidence="7">
    <location>
        <begin position="156"/>
        <end position="176"/>
    </location>
</feature>
<keyword evidence="11" id="KW-1185">Reference proteome</keyword>
<evidence type="ECO:0000256" key="5">
    <source>
        <dbReference type="ARBA" id="ARBA00022989"/>
    </source>
</evidence>
<keyword evidence="5 7" id="KW-1133">Transmembrane helix</keyword>
<keyword evidence="4 10" id="KW-0067">ATP-binding</keyword>
<proteinExistence type="predicted"/>
<comment type="subcellular location">
    <subcellularLocation>
        <location evidence="1">Cell membrane</location>
        <topology evidence="1">Multi-pass membrane protein</topology>
    </subcellularLocation>
</comment>
<dbReference type="InterPro" id="IPR011527">
    <property type="entry name" value="ABC1_TM_dom"/>
</dbReference>
<feature type="domain" description="ABC transmembrane type-1" evidence="9">
    <location>
        <begin position="19"/>
        <end position="301"/>
    </location>
</feature>
<accession>A0ABT3GNV3</accession>
<dbReference type="InterPro" id="IPR003439">
    <property type="entry name" value="ABC_transporter-like_ATP-bd"/>
</dbReference>
<evidence type="ECO:0000313" key="10">
    <source>
        <dbReference type="EMBL" id="MCW1925145.1"/>
    </source>
</evidence>
<dbReference type="Gene3D" id="1.20.1560.10">
    <property type="entry name" value="ABC transporter type 1, transmembrane domain"/>
    <property type="match status" value="1"/>
</dbReference>
<dbReference type="InterPro" id="IPR017871">
    <property type="entry name" value="ABC_transporter-like_CS"/>
</dbReference>
<feature type="transmembrane region" description="Helical" evidence="7">
    <location>
        <begin position="20"/>
        <end position="42"/>
    </location>
</feature>
<keyword evidence="3" id="KW-0547">Nucleotide-binding</keyword>
<evidence type="ECO:0000313" key="11">
    <source>
        <dbReference type="Proteomes" id="UP001320876"/>
    </source>
</evidence>
<name>A0ABT3GNV3_9BACT</name>
<feature type="domain" description="ABC transporter" evidence="8">
    <location>
        <begin position="334"/>
        <end position="568"/>
    </location>
</feature>
<comment type="caution">
    <text evidence="10">The sequence shown here is derived from an EMBL/GenBank/DDBJ whole genome shotgun (WGS) entry which is preliminary data.</text>
</comment>
<dbReference type="SUPFAM" id="SSF90123">
    <property type="entry name" value="ABC transporter transmembrane region"/>
    <property type="match status" value="1"/>
</dbReference>
<dbReference type="Pfam" id="PF00005">
    <property type="entry name" value="ABC_tran"/>
    <property type="match status" value="1"/>
</dbReference>
<dbReference type="SMART" id="SM00382">
    <property type="entry name" value="AAA"/>
    <property type="match status" value="1"/>
</dbReference>
<evidence type="ECO:0000256" key="3">
    <source>
        <dbReference type="ARBA" id="ARBA00022741"/>
    </source>
</evidence>
<dbReference type="RefSeq" id="WP_264489251.1">
    <property type="nucleotide sequence ID" value="NZ_JAPDDT010000012.1"/>
</dbReference>
<dbReference type="SUPFAM" id="SSF52540">
    <property type="entry name" value="P-loop containing nucleoside triphosphate hydrolases"/>
    <property type="match status" value="1"/>
</dbReference>
<evidence type="ECO:0000256" key="1">
    <source>
        <dbReference type="ARBA" id="ARBA00004651"/>
    </source>
</evidence>
<dbReference type="InterPro" id="IPR003593">
    <property type="entry name" value="AAA+_ATPase"/>
</dbReference>
<feature type="transmembrane region" description="Helical" evidence="7">
    <location>
        <begin position="54"/>
        <end position="73"/>
    </location>
</feature>